<dbReference type="GO" id="GO:0004197">
    <property type="term" value="F:cysteine-type endopeptidase activity"/>
    <property type="evidence" value="ECO:0007669"/>
    <property type="project" value="TreeGrafter"/>
</dbReference>
<evidence type="ECO:0000256" key="5">
    <source>
        <dbReference type="ARBA" id="ARBA00022670"/>
    </source>
</evidence>
<accession>A0AAV7JX15</accession>
<dbReference type="Proteomes" id="UP001165289">
    <property type="component" value="Unassembled WGS sequence"/>
</dbReference>
<comment type="subcellular location">
    <subcellularLocation>
        <location evidence="1 11">Cytoplasm</location>
    </subcellularLocation>
</comment>
<dbReference type="PANTHER" id="PTHR22624">
    <property type="entry name" value="CYSTEINE PROTEASE ATG4"/>
    <property type="match status" value="1"/>
</dbReference>
<evidence type="ECO:0000256" key="11">
    <source>
        <dbReference type="RuleBase" id="RU363115"/>
    </source>
</evidence>
<evidence type="ECO:0000259" key="12">
    <source>
        <dbReference type="Pfam" id="PF03416"/>
    </source>
</evidence>
<dbReference type="GO" id="GO:0034727">
    <property type="term" value="P:piecemeal microautophagy of the nucleus"/>
    <property type="evidence" value="ECO:0007669"/>
    <property type="project" value="TreeGrafter"/>
</dbReference>
<sequence length="243" mass="27383">MFMDMSLSCDTIANTQIDTSPLRKSTCYTHEQTTHISDSTGAAWLLGREYYLPQEKPEFISDVNSLLWFSYRKGFKPIGGSGNLKSDTGWGCCYRCGQMLMGHSLIRNALGRDWKWRVKDNGVEDMNPHYPVILAEFLDTSTACYSIHQLTSQAVDFGRDLGTWAGPNTVAQALRCRAKSDPLCNIVVHVAMDMLVIRQSIKKECQMSERRLAEDMPVEVEPLFSPRQFSLSSPMGKLLSHVC</sequence>
<gene>
    <name evidence="13" type="ORF">LOD99_3812</name>
</gene>
<dbReference type="AlphaFoldDB" id="A0AAV7JX15"/>
<keyword evidence="14" id="KW-1185">Reference proteome</keyword>
<evidence type="ECO:0000256" key="4">
    <source>
        <dbReference type="ARBA" id="ARBA00022490"/>
    </source>
</evidence>
<keyword evidence="4 11" id="KW-0963">Cytoplasm</keyword>
<evidence type="ECO:0000256" key="2">
    <source>
        <dbReference type="ARBA" id="ARBA00010958"/>
    </source>
</evidence>
<keyword evidence="9 11" id="KW-0072">Autophagy</keyword>
<evidence type="ECO:0000313" key="13">
    <source>
        <dbReference type="EMBL" id="KAI6653288.1"/>
    </source>
</evidence>
<evidence type="ECO:0000313" key="14">
    <source>
        <dbReference type="Proteomes" id="UP001165289"/>
    </source>
</evidence>
<dbReference type="InterPro" id="IPR038765">
    <property type="entry name" value="Papain-like_cys_pep_sf"/>
</dbReference>
<comment type="function">
    <text evidence="11">Cysteine protease that plays a key role in autophagy by mediating both proteolytic activation and delipidation of ATG8 family proteins.</text>
</comment>
<evidence type="ECO:0000256" key="6">
    <source>
        <dbReference type="ARBA" id="ARBA00022801"/>
    </source>
</evidence>
<dbReference type="SUPFAM" id="SSF54001">
    <property type="entry name" value="Cysteine proteinases"/>
    <property type="match status" value="1"/>
</dbReference>
<comment type="catalytic activity">
    <reaction evidence="10">
        <text>[protein]-C-terminal L-amino acid-glycyl-phosphatidylethanolamide + H2O = [protein]-C-terminal L-amino acid-glycine + a 1,2-diacyl-sn-glycero-3-phosphoethanolamine</text>
        <dbReference type="Rhea" id="RHEA:67548"/>
        <dbReference type="Rhea" id="RHEA-COMP:17323"/>
        <dbReference type="Rhea" id="RHEA-COMP:17324"/>
        <dbReference type="ChEBI" id="CHEBI:15377"/>
        <dbReference type="ChEBI" id="CHEBI:64612"/>
        <dbReference type="ChEBI" id="CHEBI:172940"/>
        <dbReference type="ChEBI" id="CHEBI:172941"/>
    </reaction>
    <physiologicalReaction direction="left-to-right" evidence="10">
        <dbReference type="Rhea" id="RHEA:67549"/>
    </physiologicalReaction>
</comment>
<feature type="domain" description="Peptidase C54 catalytic" evidence="12">
    <location>
        <begin position="57"/>
        <end position="209"/>
    </location>
</feature>
<evidence type="ECO:0000256" key="1">
    <source>
        <dbReference type="ARBA" id="ARBA00004496"/>
    </source>
</evidence>
<dbReference type="GO" id="GO:0019786">
    <property type="term" value="F:protein-phosphatidylethanolamide deconjugating activity"/>
    <property type="evidence" value="ECO:0007669"/>
    <property type="project" value="InterPro"/>
</dbReference>
<dbReference type="GO" id="GO:0000045">
    <property type="term" value="P:autophagosome assembly"/>
    <property type="evidence" value="ECO:0007669"/>
    <property type="project" value="TreeGrafter"/>
</dbReference>
<evidence type="ECO:0000256" key="3">
    <source>
        <dbReference type="ARBA" id="ARBA00022448"/>
    </source>
</evidence>
<dbReference type="GO" id="GO:0000423">
    <property type="term" value="P:mitophagy"/>
    <property type="evidence" value="ECO:0007669"/>
    <property type="project" value="TreeGrafter"/>
</dbReference>
<protein>
    <recommendedName>
        <fullName evidence="11">Cysteine protease</fullName>
        <ecNumber evidence="11">3.4.22.-</ecNumber>
    </recommendedName>
</protein>
<dbReference type="EC" id="3.4.22.-" evidence="11"/>
<dbReference type="GO" id="GO:0016485">
    <property type="term" value="P:protein processing"/>
    <property type="evidence" value="ECO:0007669"/>
    <property type="project" value="TreeGrafter"/>
</dbReference>
<keyword evidence="6 11" id="KW-0378">Hydrolase</keyword>
<keyword evidence="3" id="KW-0813">Transport</keyword>
<evidence type="ECO:0000256" key="8">
    <source>
        <dbReference type="ARBA" id="ARBA00022927"/>
    </source>
</evidence>
<evidence type="ECO:0000256" key="9">
    <source>
        <dbReference type="ARBA" id="ARBA00023006"/>
    </source>
</evidence>
<evidence type="ECO:0000256" key="7">
    <source>
        <dbReference type="ARBA" id="ARBA00022807"/>
    </source>
</evidence>
<dbReference type="GO" id="GO:0005737">
    <property type="term" value="C:cytoplasm"/>
    <property type="evidence" value="ECO:0007669"/>
    <property type="project" value="UniProtKB-SubCell"/>
</dbReference>
<keyword evidence="8 11" id="KW-0653">Protein transport</keyword>
<name>A0AAV7JX15_9METZ</name>
<keyword evidence="7" id="KW-0788">Thiol protease</keyword>
<dbReference type="Pfam" id="PF03416">
    <property type="entry name" value="Peptidase_C54"/>
    <property type="match status" value="1"/>
</dbReference>
<dbReference type="GO" id="GO:0035973">
    <property type="term" value="P:aggrephagy"/>
    <property type="evidence" value="ECO:0007669"/>
    <property type="project" value="TreeGrafter"/>
</dbReference>
<comment type="similarity">
    <text evidence="2 11">Belongs to the peptidase C54 family.</text>
</comment>
<dbReference type="PANTHER" id="PTHR22624:SF49">
    <property type="entry name" value="CYSTEINE PROTEASE"/>
    <property type="match status" value="1"/>
</dbReference>
<dbReference type="GO" id="GO:0015031">
    <property type="term" value="P:protein transport"/>
    <property type="evidence" value="ECO:0007669"/>
    <property type="project" value="UniProtKB-KW"/>
</dbReference>
<organism evidence="13 14">
    <name type="scientific">Oopsacas minuta</name>
    <dbReference type="NCBI Taxonomy" id="111878"/>
    <lineage>
        <taxon>Eukaryota</taxon>
        <taxon>Metazoa</taxon>
        <taxon>Porifera</taxon>
        <taxon>Hexactinellida</taxon>
        <taxon>Hexasterophora</taxon>
        <taxon>Lyssacinosida</taxon>
        <taxon>Leucopsacidae</taxon>
        <taxon>Oopsacas</taxon>
    </lineage>
</organism>
<dbReference type="InterPro" id="IPR005078">
    <property type="entry name" value="Peptidase_C54"/>
</dbReference>
<evidence type="ECO:0000256" key="10">
    <source>
        <dbReference type="ARBA" id="ARBA00029362"/>
    </source>
</evidence>
<proteinExistence type="inferred from homology"/>
<reference evidence="13 14" key="1">
    <citation type="journal article" date="2023" name="BMC Biol.">
        <title>The compact genome of the sponge Oopsacas minuta (Hexactinellida) is lacking key metazoan core genes.</title>
        <authorList>
            <person name="Santini S."/>
            <person name="Schenkelaars Q."/>
            <person name="Jourda C."/>
            <person name="Duchesne M."/>
            <person name="Belahbib H."/>
            <person name="Rocher C."/>
            <person name="Selva M."/>
            <person name="Riesgo A."/>
            <person name="Vervoort M."/>
            <person name="Leys S.P."/>
            <person name="Kodjabachian L."/>
            <person name="Le Bivic A."/>
            <person name="Borchiellini C."/>
            <person name="Claverie J.M."/>
            <person name="Renard E."/>
        </authorList>
    </citation>
    <scope>NUCLEOTIDE SEQUENCE [LARGE SCALE GENOMIC DNA]</scope>
    <source>
        <strain evidence="13">SPO-2</strain>
    </source>
</reference>
<comment type="caution">
    <text evidence="13">The sequence shown here is derived from an EMBL/GenBank/DDBJ whole genome shotgun (WGS) entry which is preliminary data.</text>
</comment>
<keyword evidence="5 11" id="KW-0645">Protease</keyword>
<dbReference type="InterPro" id="IPR046792">
    <property type="entry name" value="Peptidase_C54_cat"/>
</dbReference>
<dbReference type="EMBL" id="JAKMXF010000288">
    <property type="protein sequence ID" value="KAI6653288.1"/>
    <property type="molecule type" value="Genomic_DNA"/>
</dbReference>